<dbReference type="Proteomes" id="UP000092444">
    <property type="component" value="Unassembled WGS sequence"/>
</dbReference>
<sequence length="764" mass="87416">MDTKAKTGPTHDKVVVCYISTWAVYRPGHGAYSIDNFDPSLCSHVVYAFAGLDPIQSAIKSLDPWQDLKAEYGKGGYERLTGLKRNYPHLKVSLAIGGWNEGSKNYSNMVSDPVTRGKFVQHVTSFIRKYNFDGLDLDWEYPTQRGGAPKDRDNFVLLAKELREQFNSHGLLLTSAIGAAKNVIDQAYDVKQISKYLDFLHIMCYDYHGSWDRKVGYNAPLTAPNGDPLSVQFTIDYLLKLGAPAEKIVMGVPFYGRTFKTTLDGNLDDETDGTAFQGPFTREDGFLGYNEICRILSNKTSGWTTMWDPETSQVLARSEKDIPSGLIQVVTFDNSRSIANKVKFSMERNLAGLMVWSIDTDDFLGECDPESDIYEDYKYLKSTNIHNPPRMNNNYPLLRTINEAITLSLEEIELQHNDKETNLLPNEEDNEIPHGSISDRKGFTPVNHKVKLLRTFLKRRMVLTNFEMWAADSVPASEVLLELESTARSRHLNPFNPLHHHHHHRHHHHQPNLTHLSSNGYYGFSYINAMHEMEINNNNNNDNNNVDENHNNNSVTQDFMGNDVNNDNINNNRKVNTVELRCKKRCLISINNSENDSSNETRNHYQSSLSPSAKRCRYDNDDFTAAQHCKDFFSLPFAQIVTQSCYMDTDESSPTIYAHQQLQHLCSPANDETMLNDNNNNNNNSDIVGKNESLKIQSPHASNHTHLDEIDQQHRHHQHHYPHHDVNHRPQSNQTPQQQLQQHYQGHLHRANRDVNRCMVSHMI</sequence>
<evidence type="ECO:0000256" key="3">
    <source>
        <dbReference type="ARBA" id="ARBA00023295"/>
    </source>
</evidence>
<name>A0A1B0G7G5_GLOMM</name>
<evidence type="ECO:0000256" key="1">
    <source>
        <dbReference type="ARBA" id="ARBA00022729"/>
    </source>
</evidence>
<dbReference type="PANTHER" id="PTHR11177:SF403">
    <property type="entry name" value="CHITINASE 2-RELATED"/>
    <property type="match status" value="1"/>
</dbReference>
<evidence type="ECO:0000259" key="6">
    <source>
        <dbReference type="PROSITE" id="PS51910"/>
    </source>
</evidence>
<reference evidence="7" key="1">
    <citation type="submission" date="2020-05" db="UniProtKB">
        <authorList>
            <consortium name="EnsemblMetazoa"/>
        </authorList>
    </citation>
    <scope>IDENTIFICATION</scope>
    <source>
        <strain evidence="7">Yale</strain>
    </source>
</reference>
<feature type="region of interest" description="Disordered" evidence="5">
    <location>
        <begin position="711"/>
        <end position="743"/>
    </location>
</feature>
<feature type="compositionally biased region" description="Low complexity" evidence="5">
    <location>
        <begin position="731"/>
        <end position="743"/>
    </location>
</feature>
<dbReference type="GO" id="GO:0008061">
    <property type="term" value="F:chitin binding"/>
    <property type="evidence" value="ECO:0007669"/>
    <property type="project" value="InterPro"/>
</dbReference>
<dbReference type="InterPro" id="IPR050314">
    <property type="entry name" value="Glycosyl_Hydrlase_18"/>
</dbReference>
<dbReference type="AlphaFoldDB" id="A0A1B0G7G5"/>
<evidence type="ECO:0000313" key="8">
    <source>
        <dbReference type="Proteomes" id="UP000092444"/>
    </source>
</evidence>
<evidence type="ECO:0000256" key="4">
    <source>
        <dbReference type="RuleBase" id="RU000489"/>
    </source>
</evidence>
<keyword evidence="1" id="KW-0732">Signal</keyword>
<evidence type="ECO:0000256" key="2">
    <source>
        <dbReference type="ARBA" id="ARBA00022801"/>
    </source>
</evidence>
<feature type="domain" description="GH18" evidence="6">
    <location>
        <begin position="13"/>
        <end position="408"/>
    </location>
</feature>
<dbReference type="STRING" id="37546.A0A1B0G7G5"/>
<keyword evidence="8" id="KW-1185">Reference proteome</keyword>
<organism evidence="7 8">
    <name type="scientific">Glossina morsitans morsitans</name>
    <name type="common">Savannah tsetse fly</name>
    <dbReference type="NCBI Taxonomy" id="37546"/>
    <lineage>
        <taxon>Eukaryota</taxon>
        <taxon>Metazoa</taxon>
        <taxon>Ecdysozoa</taxon>
        <taxon>Arthropoda</taxon>
        <taxon>Hexapoda</taxon>
        <taxon>Insecta</taxon>
        <taxon>Pterygota</taxon>
        <taxon>Neoptera</taxon>
        <taxon>Endopterygota</taxon>
        <taxon>Diptera</taxon>
        <taxon>Brachycera</taxon>
        <taxon>Muscomorpha</taxon>
        <taxon>Hippoboscoidea</taxon>
        <taxon>Glossinidae</taxon>
        <taxon>Glossina</taxon>
    </lineage>
</organism>
<dbReference type="Gene3D" id="3.10.50.10">
    <property type="match status" value="1"/>
</dbReference>
<dbReference type="GO" id="GO:0005576">
    <property type="term" value="C:extracellular region"/>
    <property type="evidence" value="ECO:0007669"/>
    <property type="project" value="TreeGrafter"/>
</dbReference>
<dbReference type="GO" id="GO:0004568">
    <property type="term" value="F:chitinase activity"/>
    <property type="evidence" value="ECO:0007669"/>
    <property type="project" value="TreeGrafter"/>
</dbReference>
<dbReference type="PhylomeDB" id="A0A1B0G7G5"/>
<dbReference type="InterPro" id="IPR001223">
    <property type="entry name" value="Glyco_hydro18_cat"/>
</dbReference>
<dbReference type="SUPFAM" id="SSF51445">
    <property type="entry name" value="(Trans)glycosidases"/>
    <property type="match status" value="1"/>
</dbReference>
<dbReference type="PROSITE" id="PS51910">
    <property type="entry name" value="GH18_2"/>
    <property type="match status" value="1"/>
</dbReference>
<evidence type="ECO:0000256" key="5">
    <source>
        <dbReference type="SAM" id="MobiDB-lite"/>
    </source>
</evidence>
<dbReference type="PANTHER" id="PTHR11177">
    <property type="entry name" value="CHITINASE"/>
    <property type="match status" value="1"/>
</dbReference>
<protein>
    <recommendedName>
        <fullName evidence="6">GH18 domain-containing protein</fullName>
    </recommendedName>
</protein>
<dbReference type="CDD" id="cd02872">
    <property type="entry name" value="GH18_chitolectin_chitotriosidase"/>
    <property type="match status" value="1"/>
</dbReference>
<feature type="compositionally biased region" description="Basic residues" evidence="5">
    <location>
        <begin position="498"/>
        <end position="510"/>
    </location>
</feature>
<dbReference type="InterPro" id="IPR011583">
    <property type="entry name" value="Chitinase_II/V-like_cat"/>
</dbReference>
<dbReference type="SUPFAM" id="SSF54556">
    <property type="entry name" value="Chitinase insertion domain"/>
    <property type="match status" value="1"/>
</dbReference>
<feature type="region of interest" description="Disordered" evidence="5">
    <location>
        <begin position="494"/>
        <end position="513"/>
    </location>
</feature>
<dbReference type="InterPro" id="IPR017853">
    <property type="entry name" value="GH"/>
</dbReference>
<dbReference type="PROSITE" id="PS01095">
    <property type="entry name" value="GH18_1"/>
    <property type="match status" value="1"/>
</dbReference>
<proteinExistence type="predicted"/>
<keyword evidence="2 4" id="KW-0378">Hydrolase</keyword>
<dbReference type="EnsemblMetazoa" id="GMOY009258-RA">
    <property type="protein sequence ID" value="GMOY009258-PA"/>
    <property type="gene ID" value="GMOY009258"/>
</dbReference>
<dbReference type="Pfam" id="PF00704">
    <property type="entry name" value="Glyco_hydro_18"/>
    <property type="match status" value="1"/>
</dbReference>
<dbReference type="Gene3D" id="3.20.20.80">
    <property type="entry name" value="Glycosidases"/>
    <property type="match status" value="1"/>
</dbReference>
<dbReference type="GO" id="GO:0006032">
    <property type="term" value="P:chitin catabolic process"/>
    <property type="evidence" value="ECO:0007669"/>
    <property type="project" value="TreeGrafter"/>
</dbReference>
<dbReference type="EMBL" id="CCAG010000131">
    <property type="status" value="NOT_ANNOTATED_CDS"/>
    <property type="molecule type" value="Genomic_DNA"/>
</dbReference>
<dbReference type="InterPro" id="IPR029070">
    <property type="entry name" value="Chitinase_insertion_sf"/>
</dbReference>
<dbReference type="SMART" id="SM00636">
    <property type="entry name" value="Glyco_18"/>
    <property type="match status" value="1"/>
</dbReference>
<dbReference type="FunFam" id="3.20.20.80:FF:000097">
    <property type="entry name" value="Probable chitinase 2"/>
    <property type="match status" value="1"/>
</dbReference>
<dbReference type="VEuPathDB" id="VectorBase:GMOY009258"/>
<dbReference type="InterPro" id="IPR001579">
    <property type="entry name" value="Glyco_hydro_18_chit_AS"/>
</dbReference>
<evidence type="ECO:0000313" key="7">
    <source>
        <dbReference type="EnsemblMetazoa" id="GMOY009258-PA"/>
    </source>
</evidence>
<accession>A0A1B0G7G5</accession>
<dbReference type="GO" id="GO:0005975">
    <property type="term" value="P:carbohydrate metabolic process"/>
    <property type="evidence" value="ECO:0007669"/>
    <property type="project" value="InterPro"/>
</dbReference>
<feature type="region of interest" description="Disordered" evidence="5">
    <location>
        <begin position="592"/>
        <end position="612"/>
    </location>
</feature>
<keyword evidence="3 4" id="KW-0326">Glycosidase</keyword>